<feature type="active site" description="Proton donor" evidence="3">
    <location>
        <position position="156"/>
    </location>
</feature>
<evidence type="ECO:0000259" key="4">
    <source>
        <dbReference type="Pfam" id="PF13530"/>
    </source>
</evidence>
<keyword evidence="1 3" id="KW-0808">Transferase</keyword>
<reference evidence="6 7" key="1">
    <citation type="submission" date="2017-02" db="EMBL/GenBank/DDBJ databases">
        <authorList>
            <person name="Peterson S.W."/>
        </authorList>
    </citation>
    <scope>NUCLEOTIDE SEQUENCE [LARGE SCALE GENOMIC DNA]</scope>
    <source>
        <strain evidence="6 7">B Ar 00.02</strain>
    </source>
</reference>
<feature type="domain" description="Enhanced intracellular survival protein" evidence="4">
    <location>
        <begin position="336"/>
        <end position="437"/>
    </location>
</feature>
<comment type="subunit">
    <text evidence="3">Homohexamer; trimer of dimers.</text>
</comment>
<sequence>MNIATTQTNGLRHELFDAGVLPAAGEAEPAPDTRTANWFRAVRTGFHDQPYTTAEAARIAASYRVDGRRLLGVYDDDAPAPSLDPGIPVATFAEFNKTLNTGAGRMLDSHLITVVTVRPSHRRRGILRAMMTDSLDRARAAGLPMAALTATEGTIYGRFGFGPATSLDTVKVDVKGGLNIVAEPEGTVITVAPSSLLDLAPSLFAEFHATHRGSIGRQEAYTLRATARLGPETAKDDPALRAAVYLDASGVARGFLTYAFAGWDTTPMTMEIRDLVATTAVARRELWRYLGAHDLIERVIYDAAAPDDPLPWSLDDPRKVAVTETEDLLWLRILDVPTALAAREYATDGSLRLRITDPQGYTTGNYQLVVEAGVGSVQVETDPSEPADLELDISLLGSLYLGGTGVRTLAAAGRVRARNDEAVERAARLLDLGRAPYAINGF</sequence>
<dbReference type="InterPro" id="IPR036527">
    <property type="entry name" value="SCP2_sterol-bd_dom_sf"/>
</dbReference>
<feature type="binding site" evidence="3">
    <location>
        <begin position="115"/>
        <end position="117"/>
    </location>
    <ligand>
        <name>acetyl-CoA</name>
        <dbReference type="ChEBI" id="CHEBI:57288"/>
    </ligand>
</feature>
<organism evidence="6 7">
    <name type="scientific">Arthrobacter rhombi</name>
    <dbReference type="NCBI Taxonomy" id="71253"/>
    <lineage>
        <taxon>Bacteria</taxon>
        <taxon>Bacillati</taxon>
        <taxon>Actinomycetota</taxon>
        <taxon>Actinomycetes</taxon>
        <taxon>Micrococcales</taxon>
        <taxon>Micrococcaceae</taxon>
        <taxon>Arthrobacter</taxon>
    </lineage>
</organism>
<evidence type="ECO:0000259" key="5">
    <source>
        <dbReference type="Pfam" id="PF17668"/>
    </source>
</evidence>
<dbReference type="GO" id="GO:0034069">
    <property type="term" value="F:aminoglycoside N-acetyltransferase activity"/>
    <property type="evidence" value="ECO:0007669"/>
    <property type="project" value="TreeGrafter"/>
</dbReference>
<evidence type="ECO:0000256" key="1">
    <source>
        <dbReference type="ARBA" id="ARBA00022679"/>
    </source>
</evidence>
<proteinExistence type="inferred from homology"/>
<dbReference type="Pfam" id="PF17668">
    <property type="entry name" value="Acetyltransf_17"/>
    <property type="match status" value="1"/>
</dbReference>
<dbReference type="SUPFAM" id="SSF55718">
    <property type="entry name" value="SCP-like"/>
    <property type="match status" value="1"/>
</dbReference>
<evidence type="ECO:0000313" key="7">
    <source>
        <dbReference type="Proteomes" id="UP000195913"/>
    </source>
</evidence>
<evidence type="ECO:0000256" key="3">
    <source>
        <dbReference type="HAMAP-Rule" id="MF_01812"/>
    </source>
</evidence>
<dbReference type="EMBL" id="FUHW01000052">
    <property type="protein sequence ID" value="SJM72248.1"/>
    <property type="molecule type" value="Genomic_DNA"/>
</dbReference>
<feature type="active site" description="Proton acceptor; via carboxylate" evidence="3">
    <location>
        <position position="442"/>
    </location>
</feature>
<feature type="domain" description="Eis-like acetyltransferase" evidence="5">
    <location>
        <begin position="228"/>
        <end position="333"/>
    </location>
</feature>
<dbReference type="Proteomes" id="UP000195913">
    <property type="component" value="Unassembled WGS sequence"/>
</dbReference>
<feature type="binding site" evidence="3">
    <location>
        <begin position="151"/>
        <end position="152"/>
    </location>
    <ligand>
        <name>acetyl-CoA</name>
        <dbReference type="ChEBI" id="CHEBI:57288"/>
    </ligand>
</feature>
<dbReference type="InterPro" id="IPR016181">
    <property type="entry name" value="Acyl_CoA_acyltransferase"/>
</dbReference>
<feature type="binding site" evidence="3">
    <location>
        <begin position="123"/>
        <end position="128"/>
    </location>
    <ligand>
        <name>acetyl-CoA</name>
        <dbReference type="ChEBI" id="CHEBI:57288"/>
    </ligand>
</feature>
<dbReference type="Pfam" id="PF13530">
    <property type="entry name" value="SCP2_2"/>
    <property type="match status" value="1"/>
</dbReference>
<dbReference type="Pfam" id="PF13527">
    <property type="entry name" value="Acetyltransf_9"/>
    <property type="match status" value="1"/>
</dbReference>
<evidence type="ECO:0000313" key="6">
    <source>
        <dbReference type="EMBL" id="SJM72248.1"/>
    </source>
</evidence>
<dbReference type="HAMAP" id="MF_01812">
    <property type="entry name" value="Eis"/>
    <property type="match status" value="1"/>
</dbReference>
<dbReference type="CDD" id="cd04301">
    <property type="entry name" value="NAT_SF"/>
    <property type="match status" value="1"/>
</dbReference>
<dbReference type="InterPro" id="IPR041380">
    <property type="entry name" value="Acetyltransf_17"/>
</dbReference>
<evidence type="ECO:0000256" key="2">
    <source>
        <dbReference type="ARBA" id="ARBA00023315"/>
    </source>
</evidence>
<name>A0A1R4GVN9_9MICC</name>
<dbReference type="SUPFAM" id="SSF55729">
    <property type="entry name" value="Acyl-CoA N-acyltransferases (Nat)"/>
    <property type="match status" value="1"/>
</dbReference>
<protein>
    <submittedName>
        <fullName evidence="6">Enhanced intracellular survival protein</fullName>
    </submittedName>
</protein>
<dbReference type="InterPro" id="IPR022902">
    <property type="entry name" value="NAcTrfase_Eis"/>
</dbReference>
<gene>
    <name evidence="6" type="ORF">FM101_14650</name>
</gene>
<dbReference type="GO" id="GO:0030649">
    <property type="term" value="P:aminoglycoside antibiotic catabolic process"/>
    <property type="evidence" value="ECO:0007669"/>
    <property type="project" value="TreeGrafter"/>
</dbReference>
<keyword evidence="2 3" id="KW-0012">Acyltransferase</keyword>
<dbReference type="Gene3D" id="3.30.1050.10">
    <property type="entry name" value="SCP2 sterol-binding domain"/>
    <property type="match status" value="1"/>
</dbReference>
<dbReference type="InterPro" id="IPR025559">
    <property type="entry name" value="Eis_dom"/>
</dbReference>
<dbReference type="RefSeq" id="WP_087000938.1">
    <property type="nucleotide sequence ID" value="NZ_FUHW01000052.1"/>
</dbReference>
<dbReference type="Gene3D" id="3.40.630.30">
    <property type="match status" value="2"/>
</dbReference>
<accession>A0A1R4GVN9</accession>
<dbReference type="InterPro" id="IPR051554">
    <property type="entry name" value="Acetyltransferase_Eis"/>
</dbReference>
<dbReference type="PANTHER" id="PTHR37817">
    <property type="entry name" value="N-ACETYLTRANSFERASE EIS"/>
    <property type="match status" value="1"/>
</dbReference>
<dbReference type="PANTHER" id="PTHR37817:SF1">
    <property type="entry name" value="N-ACETYLTRANSFERASE EIS"/>
    <property type="match status" value="1"/>
</dbReference>
<comment type="similarity">
    <text evidence="3">Belongs to the acetyltransferase Eis family.</text>
</comment>
<keyword evidence="7" id="KW-1185">Reference proteome</keyword>
<dbReference type="AlphaFoldDB" id="A0A1R4GVN9"/>